<keyword evidence="13 19" id="KW-1133">Transmembrane helix</keyword>
<dbReference type="Pfam" id="PF04757">
    <property type="entry name" value="Pex2_Pex12"/>
    <property type="match status" value="1"/>
</dbReference>
<dbReference type="SUPFAM" id="SSF57850">
    <property type="entry name" value="RING/U-box"/>
    <property type="match status" value="1"/>
</dbReference>
<keyword evidence="7 17" id="KW-0949">S-adenosyl-L-methionine</keyword>
<dbReference type="GO" id="GO:0015031">
    <property type="term" value="P:protein transport"/>
    <property type="evidence" value="ECO:0007669"/>
    <property type="project" value="UniProtKB-KW"/>
</dbReference>
<keyword evidence="18" id="KW-0175">Coiled coil</keyword>
<accession>A0A0D8YAJ8</accession>
<comment type="subcellular location">
    <subcellularLocation>
        <location evidence="1">Peroxisome membrane</location>
        <topology evidence="1">Multi-pass membrane protein</topology>
    </subcellularLocation>
</comment>
<dbReference type="InterPro" id="IPR026140">
    <property type="entry name" value="Ribosomal_mS26"/>
</dbReference>
<evidence type="ECO:0000313" key="21">
    <source>
        <dbReference type="EMBL" id="KJH53034.1"/>
    </source>
</evidence>
<dbReference type="GO" id="GO:0005829">
    <property type="term" value="C:cytosol"/>
    <property type="evidence" value="ECO:0007669"/>
    <property type="project" value="TreeGrafter"/>
</dbReference>
<dbReference type="CDD" id="cd16527">
    <property type="entry name" value="RING-HC_PEX10"/>
    <property type="match status" value="1"/>
</dbReference>
<evidence type="ECO:0000256" key="9">
    <source>
        <dbReference type="ARBA" id="ARBA00022723"/>
    </source>
</evidence>
<evidence type="ECO:0000256" key="11">
    <source>
        <dbReference type="ARBA" id="ARBA00022833"/>
    </source>
</evidence>
<comment type="pathway">
    <text evidence="2">Protein modification; protein ubiquitination.</text>
</comment>
<keyword evidence="12" id="KW-0653">Protein transport</keyword>
<keyword evidence="9" id="KW-0479">Metal-binding</keyword>
<evidence type="ECO:0000256" key="6">
    <source>
        <dbReference type="ARBA" id="ARBA00022679"/>
    </source>
</evidence>
<dbReference type="STRING" id="29172.A0A0D8YAJ8"/>
<dbReference type="PROSITE" id="PS50089">
    <property type="entry name" value="ZF_RING_2"/>
    <property type="match status" value="1"/>
</dbReference>
<evidence type="ECO:0000256" key="10">
    <source>
        <dbReference type="ARBA" id="ARBA00022771"/>
    </source>
</evidence>
<dbReference type="EMBL" id="KN716156">
    <property type="protein sequence ID" value="KJH53034.1"/>
    <property type="molecule type" value="Genomic_DNA"/>
</dbReference>
<gene>
    <name evidence="21" type="ORF">DICVIV_00719</name>
</gene>
<feature type="domain" description="RING-type" evidence="20">
    <location>
        <begin position="1304"/>
        <end position="1343"/>
    </location>
</feature>
<dbReference type="InterPro" id="IPR013083">
    <property type="entry name" value="Znf_RING/FYVE/PHD"/>
</dbReference>
<evidence type="ECO:0000256" key="14">
    <source>
        <dbReference type="ARBA" id="ARBA00023136"/>
    </source>
</evidence>
<feature type="coiled-coil region" evidence="18">
    <location>
        <begin position="912"/>
        <end position="994"/>
    </location>
</feature>
<dbReference type="InterPro" id="IPR029063">
    <property type="entry name" value="SAM-dependent_MTases_sf"/>
</dbReference>
<evidence type="ECO:0000256" key="15">
    <source>
        <dbReference type="ARBA" id="ARBA00023140"/>
    </source>
</evidence>
<keyword evidence="8 19" id="KW-0812">Transmembrane</keyword>
<dbReference type="InterPro" id="IPR006845">
    <property type="entry name" value="Pex_N"/>
</dbReference>
<dbReference type="GO" id="GO:0032259">
    <property type="term" value="P:methylation"/>
    <property type="evidence" value="ECO:0007669"/>
    <property type="project" value="UniProtKB-KW"/>
</dbReference>
<evidence type="ECO:0000256" key="5">
    <source>
        <dbReference type="ARBA" id="ARBA00022603"/>
    </source>
</evidence>
<evidence type="ECO:0000256" key="19">
    <source>
        <dbReference type="SAM" id="Phobius"/>
    </source>
</evidence>
<dbReference type="Pfam" id="PF17286">
    <property type="entry name" value="PRMT5_C"/>
    <property type="match status" value="1"/>
</dbReference>
<reference evidence="22" key="2">
    <citation type="journal article" date="2016" name="Sci. Rep.">
        <title>Dictyocaulus viviparus genome, variome and transcriptome elucidate lungworm biology and support future intervention.</title>
        <authorList>
            <person name="McNulty S.N."/>
            <person name="Strube C."/>
            <person name="Rosa B.A."/>
            <person name="Martin J.C."/>
            <person name="Tyagi R."/>
            <person name="Choi Y.J."/>
            <person name="Wang Q."/>
            <person name="Hallsworth Pepin K."/>
            <person name="Zhang X."/>
            <person name="Ozersky P."/>
            <person name="Wilson R.K."/>
            <person name="Sternberg P.W."/>
            <person name="Gasser R.B."/>
            <person name="Mitreva M."/>
        </authorList>
    </citation>
    <scope>NUCLEOTIDE SEQUENCE [LARGE SCALE GENOMIC DNA]</scope>
    <source>
        <strain evidence="22">HannoverDv2000</strain>
    </source>
</reference>
<feature type="transmembrane region" description="Helical" evidence="19">
    <location>
        <begin position="1246"/>
        <end position="1268"/>
    </location>
</feature>
<dbReference type="PANTHER" id="PTHR10738">
    <property type="entry name" value="PROTEIN ARGININE N-METHYLTRANSFERASE 5"/>
    <property type="match status" value="1"/>
</dbReference>
<dbReference type="Pfam" id="PF13445">
    <property type="entry name" value="zf-RING_UBOX"/>
    <property type="match status" value="1"/>
</dbReference>
<evidence type="ECO:0000256" key="17">
    <source>
        <dbReference type="PROSITE-ProRule" id="PRU01015"/>
    </source>
</evidence>
<dbReference type="Proteomes" id="UP000053766">
    <property type="component" value="Unassembled WGS sequence"/>
</dbReference>
<keyword evidence="6 17" id="KW-0808">Transferase</keyword>
<evidence type="ECO:0000313" key="22">
    <source>
        <dbReference type="Proteomes" id="UP000053766"/>
    </source>
</evidence>
<dbReference type="Gene3D" id="3.20.20.150">
    <property type="entry name" value="Divalent-metal-dependent TIM barrel enzymes"/>
    <property type="match status" value="1"/>
</dbReference>
<evidence type="ECO:0000259" key="20">
    <source>
        <dbReference type="PROSITE" id="PS50089"/>
    </source>
</evidence>
<dbReference type="Gene3D" id="2.70.160.11">
    <property type="entry name" value="Hnrnp arginine n-methyltransferase1"/>
    <property type="match status" value="1"/>
</dbReference>
<evidence type="ECO:0000256" key="1">
    <source>
        <dbReference type="ARBA" id="ARBA00004585"/>
    </source>
</evidence>
<dbReference type="SUPFAM" id="SSF53335">
    <property type="entry name" value="S-adenosyl-L-methionine-dependent methyltransferases"/>
    <property type="match status" value="1"/>
</dbReference>
<name>A0A0D8YAJ8_DICVI</name>
<dbReference type="InterPro" id="IPR035248">
    <property type="entry name" value="PRMT5_C"/>
</dbReference>
<dbReference type="InterPro" id="IPR035247">
    <property type="entry name" value="PRMT5_TIM"/>
</dbReference>
<dbReference type="Pfam" id="PF17285">
    <property type="entry name" value="PRMT5_TIM"/>
    <property type="match status" value="1"/>
</dbReference>
<dbReference type="OrthoDB" id="1368803at2759"/>
<dbReference type="PROSITE" id="PS51678">
    <property type="entry name" value="SAM_MT_PRMT"/>
    <property type="match status" value="1"/>
</dbReference>
<keyword evidence="11" id="KW-0862">Zinc</keyword>
<dbReference type="SMART" id="SM00184">
    <property type="entry name" value="RING"/>
    <property type="match status" value="1"/>
</dbReference>
<keyword evidence="10 16" id="KW-0863">Zinc-finger</keyword>
<evidence type="ECO:0000256" key="12">
    <source>
        <dbReference type="ARBA" id="ARBA00022927"/>
    </source>
</evidence>
<keyword evidence="4" id="KW-0813">Transport</keyword>
<dbReference type="GO" id="GO:0005763">
    <property type="term" value="C:mitochondrial small ribosomal subunit"/>
    <property type="evidence" value="ECO:0007669"/>
    <property type="project" value="InterPro"/>
</dbReference>
<organism evidence="21 22">
    <name type="scientific">Dictyocaulus viviparus</name>
    <name type="common">Bovine lungworm</name>
    <dbReference type="NCBI Taxonomy" id="29172"/>
    <lineage>
        <taxon>Eukaryota</taxon>
        <taxon>Metazoa</taxon>
        <taxon>Ecdysozoa</taxon>
        <taxon>Nematoda</taxon>
        <taxon>Chromadorea</taxon>
        <taxon>Rhabditida</taxon>
        <taxon>Rhabditina</taxon>
        <taxon>Rhabditomorpha</taxon>
        <taxon>Strongyloidea</taxon>
        <taxon>Metastrongylidae</taxon>
        <taxon>Dictyocaulus</taxon>
    </lineage>
</organism>
<dbReference type="PROSITE" id="PS00518">
    <property type="entry name" value="ZF_RING_1"/>
    <property type="match status" value="1"/>
</dbReference>
<evidence type="ECO:0000256" key="4">
    <source>
        <dbReference type="ARBA" id="ARBA00022448"/>
    </source>
</evidence>
<dbReference type="Pfam" id="PF05185">
    <property type="entry name" value="PRMT5"/>
    <property type="match status" value="1"/>
</dbReference>
<dbReference type="InterPro" id="IPR025799">
    <property type="entry name" value="Arg_MeTrfase"/>
</dbReference>
<protein>
    <submittedName>
        <fullName evidence="21">Zinc finger, C3HC4 type</fullName>
    </submittedName>
</protein>
<evidence type="ECO:0000256" key="16">
    <source>
        <dbReference type="PROSITE-ProRule" id="PRU00175"/>
    </source>
</evidence>
<evidence type="ECO:0000256" key="18">
    <source>
        <dbReference type="SAM" id="Coils"/>
    </source>
</evidence>
<dbReference type="GO" id="GO:0005634">
    <property type="term" value="C:nucleus"/>
    <property type="evidence" value="ECO:0007669"/>
    <property type="project" value="TreeGrafter"/>
</dbReference>
<keyword evidence="22" id="KW-1185">Reference proteome</keyword>
<dbReference type="PANTHER" id="PTHR10738:SF0">
    <property type="entry name" value="PROTEIN ARGININE N-METHYLTRANSFERASE 5"/>
    <property type="match status" value="1"/>
</dbReference>
<dbReference type="Pfam" id="PF14943">
    <property type="entry name" value="MRP-S26"/>
    <property type="match status" value="1"/>
</dbReference>
<keyword evidence="15" id="KW-0576">Peroxisome</keyword>
<evidence type="ECO:0000256" key="8">
    <source>
        <dbReference type="ARBA" id="ARBA00022692"/>
    </source>
</evidence>
<proteinExistence type="inferred from homology"/>
<evidence type="ECO:0000256" key="2">
    <source>
        <dbReference type="ARBA" id="ARBA00004906"/>
    </source>
</evidence>
<dbReference type="GO" id="GO:0008270">
    <property type="term" value="F:zinc ion binding"/>
    <property type="evidence" value="ECO:0007669"/>
    <property type="project" value="UniProtKB-KW"/>
</dbReference>
<dbReference type="FunFam" id="2.70.160.11:FF:000028">
    <property type="entry name" value="Protein arginine N-methyltransferase 5"/>
    <property type="match status" value="1"/>
</dbReference>
<sequence>MTSPVKKSKKKCVEDYCDYSCVIPENLNEKSQTVVEKLLEESIPEELRRQALMLFNETVESEEQFVDVNQVALTNGYTSKEELLMKQSTSSETVVKSLPLAAESASSLSSGVKEFCPADDRQRINVGWMAGPSDAKEEYDHKIAVYSQHLGCQHYNFVSYPAGGVRRGFWKPTRGSCPPPIDLPDVQLQNHLWETYVNAQISSWIDCDSDDEEIAVMSEIELQKELNYIAYMGMRSAVIRLKHADSPRLARILNQWLWTKNVNLSLWILIPTRIEEFIRSPNDTRDCWTIWADFRQLCSNFYCQKLIAGLHLTPDIDDEFVDKKLVSRWKAEPLATFCVDVDVFIQCEGSGHLCLPPAHANLLNDLWMSDKGRIMVRGTQEYETTPETQLQCAQALRAVVRDANDRPKGITLSSFLVESNISYVDVLQVPLQPLADNLDSCVYNTFEQDPVKYKRYREAIEFAIRDYGESSSRPEHLVLYVLGAGRGPLRTLSKLEVTCSIEAERNYNARFRCKRDRLCLEIYVVEKNVNAVVTLKYMNQHVWRNRCVIVESDMRDIPSLATEKGYPKPDIIVSELLGSFGDNELSPECLDGVTPFLKPSTISIPQTYTSYVAPIMSLNIHQQIKMSGASYWNRGIPGHGRNGSTLQSDGTYRQSYPQGAYISNMDQIYVAYLRQYCALADPKPLFTFNHPNFINHSNARSSCVSFEIDRPADVMGFAGYFHMILYKDVFLSIVPSTYSEGMISWFPALIPLRELHRVLRGDKISLNIDRKVDETGVWYEWYIHHTTAEGNHYATPLQNKNGERSLYVLNMLTTSSICRVFVAEVRLLTYASSRKFGRKQPPQGKPPILPPSKKVVRIIRLDSRSNEVVHKVLYNVVHVPWQSPEDVKELLWRRHVYNNAVMSLREVFRKEIEQEKTAGKGLEAMKEEENEEFNRLIEENDRINLERAEARAKREETEWKITQNEILKEIDEALQKEQKLADEASAEVRAAIARSRNFVDETNLEAKILEALENPKVYDFAIDRQGNKYYDPLPMKYQEGIDCSIRIIPMQSYIAEVSEMVRAQRRDEEEIDSLRDRISWVVKELLGQRAWIQVYPYIRPLAMVAYYSCTTLAGVQTLGEEYVKIFATHSTFQTIPSFETRFLFVFFHAIAPLLTQLSIQKAQRVLAHPSTSSFMGVSIKNNPKARKSFENLLEWIRSGIPHLHRIHLAFFYIFGAYYNISRRLTGIRFLSLSPQSNLKALKIYRFLGYLTLAHTAVSLIPLLASFVAKRTSQATIANETKQNGTIQKGISEEFDDFPHAWFHCPLCLEYRSPSAIFCGHLFCWKCIHEHALSEDVPRCPICRAPYKPSQVVPLLNL</sequence>
<dbReference type="InterPro" id="IPR017907">
    <property type="entry name" value="Znf_RING_CS"/>
</dbReference>
<reference evidence="21 22" key="1">
    <citation type="submission" date="2013-11" db="EMBL/GenBank/DDBJ databases">
        <title>Draft genome of the bovine lungworm Dictyocaulus viviparus.</title>
        <authorList>
            <person name="Mitreva M."/>
        </authorList>
    </citation>
    <scope>NUCLEOTIDE SEQUENCE [LARGE SCALE GENOMIC DNA]</scope>
    <source>
        <strain evidence="21 22">HannoverDv2000</strain>
    </source>
</reference>
<dbReference type="Gene3D" id="3.30.40.10">
    <property type="entry name" value="Zinc/RING finger domain, C3HC4 (zinc finger)"/>
    <property type="match status" value="1"/>
</dbReference>
<keyword evidence="5 17" id="KW-0489">Methyltransferase</keyword>
<dbReference type="InterPro" id="IPR035075">
    <property type="entry name" value="PRMT5"/>
</dbReference>
<dbReference type="InterPro" id="IPR027370">
    <property type="entry name" value="Znf-RING_euk"/>
</dbReference>
<comment type="similarity">
    <text evidence="3">Belongs to the pex2/pex10/pex12 family.</text>
</comment>
<dbReference type="GO" id="GO:0005778">
    <property type="term" value="C:peroxisomal membrane"/>
    <property type="evidence" value="ECO:0007669"/>
    <property type="project" value="UniProtKB-SubCell"/>
</dbReference>
<evidence type="ECO:0000256" key="3">
    <source>
        <dbReference type="ARBA" id="ARBA00008704"/>
    </source>
</evidence>
<dbReference type="InterPro" id="IPR001841">
    <property type="entry name" value="Znf_RING"/>
</dbReference>
<evidence type="ECO:0000256" key="7">
    <source>
        <dbReference type="ARBA" id="ARBA00022691"/>
    </source>
</evidence>
<keyword evidence="14 19" id="KW-0472">Membrane</keyword>
<dbReference type="Gene3D" id="3.40.50.150">
    <property type="entry name" value="Vaccinia Virus protein VP39"/>
    <property type="match status" value="1"/>
</dbReference>
<dbReference type="GO" id="GO:0016274">
    <property type="term" value="F:protein-arginine N-methyltransferase activity"/>
    <property type="evidence" value="ECO:0007669"/>
    <property type="project" value="InterPro"/>
</dbReference>
<evidence type="ECO:0000256" key="13">
    <source>
        <dbReference type="ARBA" id="ARBA00022989"/>
    </source>
</evidence>
<dbReference type="GO" id="GO:0006355">
    <property type="term" value="P:regulation of DNA-templated transcription"/>
    <property type="evidence" value="ECO:0007669"/>
    <property type="project" value="TreeGrafter"/>
</dbReference>